<feature type="region of interest" description="Disordered" evidence="2">
    <location>
        <begin position="191"/>
        <end position="211"/>
    </location>
</feature>
<evidence type="ECO:0000259" key="3">
    <source>
        <dbReference type="Pfam" id="PF00582"/>
    </source>
</evidence>
<dbReference type="PANTHER" id="PTHR46553:SF3">
    <property type="entry name" value="ADENINE NUCLEOTIDE ALPHA HYDROLASES-LIKE SUPERFAMILY PROTEIN"/>
    <property type="match status" value="1"/>
</dbReference>
<accession>A0ABT6AAY5</accession>
<dbReference type="InterPro" id="IPR006015">
    <property type="entry name" value="Universal_stress_UspA"/>
</dbReference>
<evidence type="ECO:0000313" key="4">
    <source>
        <dbReference type="EMBL" id="MDF3301491.1"/>
    </source>
</evidence>
<evidence type="ECO:0000256" key="1">
    <source>
        <dbReference type="ARBA" id="ARBA00008791"/>
    </source>
</evidence>
<sequence>MRTTDLPLVVGVDGSVPSLRAVDWAADEAALRGAPLRLVYASLWEPYDLPLLARDLGRPSGQECAQRLVDAAGRRACARRPGLSVTAEAPAEEPEYFLVQAARTAAAVVVGGPGHGGITGLLPGSVALFVAAHAPCPVIVLPGPHDGGGLPPAPHARIAVGVADASGSAVRFAAAEARLRGVPLVAVRAWRGGPHETPGRPPGTGEPERSHEERAAAALEAALRDVPPEVKTEPRTVRGPARRALLAVAETSDLLVVGARRPTGHVGPRLGRVTHAVLHHAACPVAVVPEPS</sequence>
<feature type="domain" description="UspA" evidence="3">
    <location>
        <begin position="157"/>
        <end position="289"/>
    </location>
</feature>
<dbReference type="InterPro" id="IPR014729">
    <property type="entry name" value="Rossmann-like_a/b/a_fold"/>
</dbReference>
<dbReference type="PANTHER" id="PTHR46553">
    <property type="entry name" value="ADENINE NUCLEOTIDE ALPHA HYDROLASES-LIKE SUPERFAMILY PROTEIN"/>
    <property type="match status" value="1"/>
</dbReference>
<evidence type="ECO:0000256" key="2">
    <source>
        <dbReference type="SAM" id="MobiDB-lite"/>
    </source>
</evidence>
<dbReference type="Proteomes" id="UP001221150">
    <property type="component" value="Unassembled WGS sequence"/>
</dbReference>
<reference evidence="4 5" key="1">
    <citation type="submission" date="2023-03" db="EMBL/GenBank/DDBJ databases">
        <title>Draft genome sequence of Streptomyces sp. K1PA1 isolated from peat swamp forest in Thailand.</title>
        <authorList>
            <person name="Klaysubun C."/>
            <person name="Duangmal K."/>
        </authorList>
    </citation>
    <scope>NUCLEOTIDE SEQUENCE [LARGE SCALE GENOMIC DNA]</scope>
    <source>
        <strain evidence="4 5">K1PA1</strain>
    </source>
</reference>
<dbReference type="PRINTS" id="PR01438">
    <property type="entry name" value="UNVRSLSTRESS"/>
</dbReference>
<comment type="caution">
    <text evidence="4">The sequence shown here is derived from an EMBL/GenBank/DDBJ whole genome shotgun (WGS) entry which is preliminary data.</text>
</comment>
<dbReference type="Pfam" id="PF00582">
    <property type="entry name" value="Usp"/>
    <property type="match status" value="2"/>
</dbReference>
<gene>
    <name evidence="4" type="ORF">P3H78_23275</name>
</gene>
<organism evidence="4 5">
    <name type="scientific">Streptomyces tropicalis</name>
    <dbReference type="NCBI Taxonomy" id="3034234"/>
    <lineage>
        <taxon>Bacteria</taxon>
        <taxon>Bacillati</taxon>
        <taxon>Actinomycetota</taxon>
        <taxon>Actinomycetes</taxon>
        <taxon>Kitasatosporales</taxon>
        <taxon>Streptomycetaceae</taxon>
        <taxon>Streptomyces</taxon>
    </lineage>
</organism>
<dbReference type="InterPro" id="IPR006016">
    <property type="entry name" value="UspA"/>
</dbReference>
<evidence type="ECO:0000313" key="5">
    <source>
        <dbReference type="Proteomes" id="UP001221150"/>
    </source>
</evidence>
<protein>
    <submittedName>
        <fullName evidence="4">Universal stress protein</fullName>
    </submittedName>
</protein>
<comment type="similarity">
    <text evidence="1">Belongs to the universal stress protein A family.</text>
</comment>
<dbReference type="SUPFAM" id="SSF52402">
    <property type="entry name" value="Adenine nucleotide alpha hydrolases-like"/>
    <property type="match status" value="2"/>
</dbReference>
<dbReference type="Gene3D" id="3.40.50.620">
    <property type="entry name" value="HUPs"/>
    <property type="match status" value="2"/>
</dbReference>
<dbReference type="EMBL" id="JARJBB010000013">
    <property type="protein sequence ID" value="MDF3301491.1"/>
    <property type="molecule type" value="Genomic_DNA"/>
</dbReference>
<feature type="domain" description="UspA" evidence="3">
    <location>
        <begin position="8"/>
        <end position="142"/>
    </location>
</feature>
<proteinExistence type="inferred from homology"/>
<name>A0ABT6AAY5_9ACTN</name>
<keyword evidence="5" id="KW-1185">Reference proteome</keyword>
<dbReference type="RefSeq" id="WP_276111068.1">
    <property type="nucleotide sequence ID" value="NZ_JARJBB010000013.1"/>
</dbReference>